<name>A0A5N5FS92_9ROSA</name>
<reference evidence="1 2" key="2">
    <citation type="submission" date="2019-11" db="EMBL/GenBank/DDBJ databases">
        <title>A de novo genome assembly of a pear dwarfing rootstock.</title>
        <authorList>
            <person name="Wang F."/>
            <person name="Wang J."/>
            <person name="Li S."/>
            <person name="Zhang Y."/>
            <person name="Fang M."/>
            <person name="Ma L."/>
            <person name="Zhao Y."/>
            <person name="Jiang S."/>
        </authorList>
    </citation>
    <scope>NUCLEOTIDE SEQUENCE [LARGE SCALE GENOMIC DNA]</scope>
    <source>
        <strain evidence="1">S2</strain>
        <tissue evidence="1">Leaf</tissue>
    </source>
</reference>
<evidence type="ECO:0000313" key="1">
    <source>
        <dbReference type="EMBL" id="KAB2604461.1"/>
    </source>
</evidence>
<comment type="caution">
    <text evidence="1">The sequence shown here is derived from an EMBL/GenBank/DDBJ whole genome shotgun (WGS) entry which is preliminary data.</text>
</comment>
<organism evidence="1 2">
    <name type="scientific">Pyrus ussuriensis x Pyrus communis</name>
    <dbReference type="NCBI Taxonomy" id="2448454"/>
    <lineage>
        <taxon>Eukaryota</taxon>
        <taxon>Viridiplantae</taxon>
        <taxon>Streptophyta</taxon>
        <taxon>Embryophyta</taxon>
        <taxon>Tracheophyta</taxon>
        <taxon>Spermatophyta</taxon>
        <taxon>Magnoliopsida</taxon>
        <taxon>eudicotyledons</taxon>
        <taxon>Gunneridae</taxon>
        <taxon>Pentapetalae</taxon>
        <taxon>rosids</taxon>
        <taxon>fabids</taxon>
        <taxon>Rosales</taxon>
        <taxon>Rosaceae</taxon>
        <taxon>Amygdaloideae</taxon>
        <taxon>Maleae</taxon>
        <taxon>Pyrus</taxon>
    </lineage>
</organism>
<dbReference type="AlphaFoldDB" id="A0A5N5FS92"/>
<gene>
    <name evidence="1" type="ORF">D8674_036912</name>
</gene>
<proteinExistence type="predicted"/>
<accession>A0A5N5FS92</accession>
<protein>
    <submittedName>
        <fullName evidence="1">Ethylene-responsive transcription factor 5-like</fullName>
    </submittedName>
</protein>
<evidence type="ECO:0000313" key="2">
    <source>
        <dbReference type="Proteomes" id="UP000327157"/>
    </source>
</evidence>
<dbReference type="EMBL" id="SMOL01000619">
    <property type="protein sequence ID" value="KAB2604461.1"/>
    <property type="molecule type" value="Genomic_DNA"/>
</dbReference>
<dbReference type="Proteomes" id="UP000327157">
    <property type="component" value="Unassembled WGS sequence"/>
</dbReference>
<sequence length="135" mass="15600">MRWIRIYRYISRSSPLRNISNDTALTCQWGPAKWHRSKRKMTMAVKTGGWLKSAREARVCLRSELGQMVVREVEDHFGNPEREHCSIVSIGYFNHHVEGPQPDLEASAVRIPDLRCVLVPRSLSAPRKCLFFSSF</sequence>
<keyword evidence="2" id="KW-1185">Reference proteome</keyword>
<reference evidence="1 2" key="1">
    <citation type="submission" date="2019-09" db="EMBL/GenBank/DDBJ databases">
        <authorList>
            <person name="Ou C."/>
        </authorList>
    </citation>
    <scope>NUCLEOTIDE SEQUENCE [LARGE SCALE GENOMIC DNA]</scope>
    <source>
        <strain evidence="1">S2</strain>
        <tissue evidence="1">Leaf</tissue>
    </source>
</reference>